<keyword evidence="10" id="KW-1185">Reference proteome</keyword>
<feature type="domain" description="Putative ER transporter 6TM N-terminal" evidence="7">
    <location>
        <begin position="29"/>
        <end position="470"/>
    </location>
</feature>
<dbReference type="OrthoDB" id="2274698at2759"/>
<comment type="subcellular location">
    <subcellularLocation>
        <location evidence="1">Membrane</location>
        <topology evidence="1">Multi-pass membrane protein</topology>
    </subcellularLocation>
</comment>
<evidence type="ECO:0000259" key="8">
    <source>
        <dbReference type="Pfam" id="PF13515"/>
    </source>
</evidence>
<dbReference type="InterPro" id="IPR018823">
    <property type="entry name" value="ArAE_2_N"/>
</dbReference>
<sequence>MSERTPPDDQPGQGVTDSNASIAQKTKKLPPFLDHFNGRDLKVFFRCWVAAWVACLLIFIHPALRSIGTATFFAALVLLINPPSGIVFIYLLGALSLFIGICLAWGWGAIVTKAALAARPDADTQARLTSLQQTAATQANQTGLPAANIAQKLVFDGYMLDARVTAVTYCLICLFIYLLSRLRASNPKTALTSMFGTIIADIYLNYTPLLPSFRGTLPITLVKPAGIGVGLGFACSVLFFPRSTSHVVLDSMEDIVERLKLPLAFTSVTLGRKAQQPDIDRLQKAQAAIVGEYRKMEPGLAFLPLDFSIGCWGAEEVASFKEPIRRAVTSILLLVEFHIGRIYGENRTEDVLRDYLQTRGEDSDDDEKQPRKVGAHQLSQLGQMLEGLRHPAGQPLSDDILDHLVQISAKAIDACTEGLDVTKECIHLVNCRRLIRRPSAAEREQLYDRSQTVLEALGKARSSFVDQMNDILINEFASDDESSGDVKRSRLGGFIVGMVYQDHLSNTMDRIEALLSHMSTAFHDSPRTRLWWPTSLKYAASWALRKKSKAPATAPATEDDPDDEDDLTKAAQEKLRISRGYRPKERSPLGRAVLGTYHWFTSNEGMYALRMVIVTIALGIPGVIPASAGFYYREKGLWALIMGQTGMLVYMADFTFSVISRVIGTCVGGVLGLLAWYIGSANGPGNPYGLAAIVGAILVILLWLRLYLPPSLLQGGIMGAATFLLVVAYSYDDTHIPQYGNPGVGYTVFWRRLLLVLIGVVAATIVQIFPRPPSAARHICKTLSHTVRTLSDHYALLLSCWNRSRDDSKLLAEPISL</sequence>
<feature type="transmembrane region" description="Helical" evidence="5">
    <location>
        <begin position="191"/>
        <end position="209"/>
    </location>
</feature>
<dbReference type="EMBL" id="ML742044">
    <property type="protein sequence ID" value="KAE8153056.1"/>
    <property type="molecule type" value="Genomic_DNA"/>
</dbReference>
<protein>
    <recommendedName>
        <fullName evidence="11">ER transporter 6TM N-terminal domain-containing protein</fullName>
    </recommendedName>
</protein>
<evidence type="ECO:0000313" key="9">
    <source>
        <dbReference type="EMBL" id="KAE8153056.1"/>
    </source>
</evidence>
<feature type="transmembrane region" description="Helical" evidence="5">
    <location>
        <begin position="711"/>
        <end position="729"/>
    </location>
</feature>
<keyword evidence="3 5" id="KW-1133">Transmembrane helix</keyword>
<keyword evidence="2 5" id="KW-0812">Transmembrane</keyword>
<feature type="transmembrane region" description="Helical" evidence="5">
    <location>
        <begin position="49"/>
        <end position="80"/>
    </location>
</feature>
<dbReference type="Pfam" id="PF10337">
    <property type="entry name" value="ArAE_2_N"/>
    <property type="match status" value="1"/>
</dbReference>
<feature type="transmembrane region" description="Helical" evidence="5">
    <location>
        <begin position="87"/>
        <end position="110"/>
    </location>
</feature>
<feature type="domain" description="Integral membrane bound transporter" evidence="8">
    <location>
        <begin position="634"/>
        <end position="766"/>
    </location>
</feature>
<feature type="transmembrane region" description="Helical" evidence="5">
    <location>
        <begin position="749"/>
        <end position="769"/>
    </location>
</feature>
<feature type="transmembrane region" description="Helical" evidence="5">
    <location>
        <begin position="685"/>
        <end position="704"/>
    </location>
</feature>
<dbReference type="PANTHER" id="PTHR37994:SF3">
    <property type="entry name" value="ER TRANSPORTER 6TM N-TERMINAL DOMAIN-CONTAINING PROTEIN"/>
    <property type="match status" value="1"/>
</dbReference>
<evidence type="ECO:0000259" key="7">
    <source>
        <dbReference type="Pfam" id="PF10337"/>
    </source>
</evidence>
<dbReference type="PANTHER" id="PTHR37994">
    <property type="entry name" value="ARAE_2_N DOMAIN-CONTAINING PROTEIN-RELATED"/>
    <property type="match status" value="1"/>
</dbReference>
<evidence type="ECO:0000256" key="4">
    <source>
        <dbReference type="ARBA" id="ARBA00023136"/>
    </source>
</evidence>
<feature type="domain" description="DUF2421" evidence="6">
    <location>
        <begin position="770"/>
        <end position="809"/>
    </location>
</feature>
<accession>A0A5N6U384</accession>
<feature type="transmembrane region" description="Helical" evidence="5">
    <location>
        <begin position="221"/>
        <end position="240"/>
    </location>
</feature>
<feature type="transmembrane region" description="Helical" evidence="5">
    <location>
        <begin position="162"/>
        <end position="179"/>
    </location>
</feature>
<reference evidence="9 10" key="1">
    <citation type="submission" date="2019-04" db="EMBL/GenBank/DDBJ databases">
        <title>Friends and foes A comparative genomics study of 23 Aspergillus species from section Flavi.</title>
        <authorList>
            <consortium name="DOE Joint Genome Institute"/>
            <person name="Kjaerbolling I."/>
            <person name="Vesth T."/>
            <person name="Frisvad J.C."/>
            <person name="Nybo J.L."/>
            <person name="Theobald S."/>
            <person name="Kildgaard S."/>
            <person name="Isbrandt T."/>
            <person name="Kuo A."/>
            <person name="Sato A."/>
            <person name="Lyhne E.K."/>
            <person name="Kogle M.E."/>
            <person name="Wiebenga A."/>
            <person name="Kun R.S."/>
            <person name="Lubbers R.J."/>
            <person name="Makela M.R."/>
            <person name="Barry K."/>
            <person name="Chovatia M."/>
            <person name="Clum A."/>
            <person name="Daum C."/>
            <person name="Haridas S."/>
            <person name="He G."/>
            <person name="LaButti K."/>
            <person name="Lipzen A."/>
            <person name="Mondo S."/>
            <person name="Riley R."/>
            <person name="Salamov A."/>
            <person name="Simmons B.A."/>
            <person name="Magnuson J.K."/>
            <person name="Henrissat B."/>
            <person name="Mortensen U.H."/>
            <person name="Larsen T.O."/>
            <person name="Devries R.P."/>
            <person name="Grigoriev I.V."/>
            <person name="Machida M."/>
            <person name="Baker S.E."/>
            <person name="Andersen M.R."/>
        </authorList>
    </citation>
    <scope>NUCLEOTIDE SEQUENCE [LARGE SCALE GENOMIC DNA]</scope>
    <source>
        <strain evidence="9 10">IBT 18842</strain>
    </source>
</reference>
<evidence type="ECO:0000259" key="6">
    <source>
        <dbReference type="Pfam" id="PF10334"/>
    </source>
</evidence>
<evidence type="ECO:0000256" key="5">
    <source>
        <dbReference type="SAM" id="Phobius"/>
    </source>
</evidence>
<evidence type="ECO:0008006" key="11">
    <source>
        <dbReference type="Google" id="ProtNLM"/>
    </source>
</evidence>
<evidence type="ECO:0000313" key="10">
    <source>
        <dbReference type="Proteomes" id="UP000325780"/>
    </source>
</evidence>
<evidence type="ECO:0000256" key="2">
    <source>
        <dbReference type="ARBA" id="ARBA00022692"/>
    </source>
</evidence>
<keyword evidence="4 5" id="KW-0472">Membrane</keyword>
<dbReference type="AlphaFoldDB" id="A0A5N6U384"/>
<dbReference type="Proteomes" id="UP000325780">
    <property type="component" value="Unassembled WGS sequence"/>
</dbReference>
<organism evidence="9 10">
    <name type="scientific">Aspergillus avenaceus</name>
    <dbReference type="NCBI Taxonomy" id="36643"/>
    <lineage>
        <taxon>Eukaryota</taxon>
        <taxon>Fungi</taxon>
        <taxon>Dikarya</taxon>
        <taxon>Ascomycota</taxon>
        <taxon>Pezizomycotina</taxon>
        <taxon>Eurotiomycetes</taxon>
        <taxon>Eurotiomycetidae</taxon>
        <taxon>Eurotiales</taxon>
        <taxon>Aspergillaceae</taxon>
        <taxon>Aspergillus</taxon>
        <taxon>Aspergillus subgen. Circumdati</taxon>
    </lineage>
</organism>
<evidence type="ECO:0000256" key="3">
    <source>
        <dbReference type="ARBA" id="ARBA00022989"/>
    </source>
</evidence>
<name>A0A5N6U384_ASPAV</name>
<feature type="transmembrane region" description="Helical" evidence="5">
    <location>
        <begin position="607"/>
        <end position="631"/>
    </location>
</feature>
<dbReference type="Pfam" id="PF13515">
    <property type="entry name" value="FUSC_2"/>
    <property type="match status" value="1"/>
</dbReference>
<proteinExistence type="predicted"/>
<dbReference type="InterPro" id="IPR018820">
    <property type="entry name" value="BRE4-related_DUF2421"/>
</dbReference>
<evidence type="ECO:0000256" key="1">
    <source>
        <dbReference type="ARBA" id="ARBA00004141"/>
    </source>
</evidence>
<feature type="transmembrane region" description="Helical" evidence="5">
    <location>
        <begin position="662"/>
        <end position="679"/>
    </location>
</feature>
<dbReference type="GO" id="GO:0016020">
    <property type="term" value="C:membrane"/>
    <property type="evidence" value="ECO:0007669"/>
    <property type="project" value="UniProtKB-SubCell"/>
</dbReference>
<gene>
    <name evidence="9" type="ORF">BDV25DRAFT_45189</name>
</gene>
<dbReference type="InterPro" id="IPR049453">
    <property type="entry name" value="Memb_transporter_dom"/>
</dbReference>
<dbReference type="Pfam" id="PF10334">
    <property type="entry name" value="BRE4"/>
    <property type="match status" value="1"/>
</dbReference>